<reference evidence="1" key="1">
    <citation type="submission" date="2019-04" db="EMBL/GenBank/DDBJ databases">
        <title>Microbes associate with the intestines of laboratory mice.</title>
        <authorList>
            <person name="Navarre W."/>
            <person name="Wong E."/>
            <person name="Huang K."/>
            <person name="Tropini C."/>
            <person name="Ng K."/>
            <person name="Yu B."/>
        </authorList>
    </citation>
    <scope>NUCLEOTIDE SEQUENCE</scope>
    <source>
        <strain evidence="1">NM73_A23</strain>
    </source>
</reference>
<comment type="caution">
    <text evidence="1">The sequence shown here is derived from an EMBL/GenBank/DDBJ whole genome shotgun (WGS) entry which is preliminary data.</text>
</comment>
<dbReference type="Proteomes" id="UP000308886">
    <property type="component" value="Unassembled WGS sequence"/>
</dbReference>
<name>A0AC61QMV9_9BACT</name>
<sequence>MNVKDRLISFLWQHFLLLVSLYIMTFGVAVCVRSGAGSSVISVLPYVFESAGKTFHNVPSLTIGQYTYVMNGILVLGQIMVLRRKFELVQLFQLVIGTVFGVLIDINMSYTVWLAPADIWQKAVAQLAGCTILGFGIAFEVRCGSVTMPGEGFPVALSRISGVPFPKVKIIVDTALVTLGVIASFAFFNEWMWHIIGAGTLFAMFYVGMIVRIVGKHIGWFDRILAYRPGFRRYIYGLARHIYR</sequence>
<evidence type="ECO:0000313" key="2">
    <source>
        <dbReference type="Proteomes" id="UP000308886"/>
    </source>
</evidence>
<proteinExistence type="predicted"/>
<dbReference type="EMBL" id="SRZC01000023">
    <property type="protein sequence ID" value="TGX80665.1"/>
    <property type="molecule type" value="Genomic_DNA"/>
</dbReference>
<accession>A0AC61QMV9</accession>
<organism evidence="1 2">
    <name type="scientific">Palleniella muris</name>
    <dbReference type="NCBI Taxonomy" id="3038145"/>
    <lineage>
        <taxon>Bacteria</taxon>
        <taxon>Pseudomonadati</taxon>
        <taxon>Bacteroidota</taxon>
        <taxon>Bacteroidia</taxon>
        <taxon>Bacteroidales</taxon>
        <taxon>Prevotellaceae</taxon>
        <taxon>Palleniella</taxon>
    </lineage>
</organism>
<keyword evidence="2" id="KW-1185">Reference proteome</keyword>
<protein>
    <submittedName>
        <fullName evidence="1">Uncharacterized protein</fullName>
    </submittedName>
</protein>
<gene>
    <name evidence="1" type="ORF">E5358_12335</name>
</gene>
<evidence type="ECO:0000313" key="1">
    <source>
        <dbReference type="EMBL" id="TGX80665.1"/>
    </source>
</evidence>